<evidence type="ECO:0000259" key="13">
    <source>
        <dbReference type="Pfam" id="PF03007"/>
    </source>
</evidence>
<evidence type="ECO:0000256" key="8">
    <source>
        <dbReference type="ARBA" id="ARBA00023098"/>
    </source>
</evidence>
<dbReference type="PANTHER" id="PTHR31650">
    <property type="entry name" value="O-ACYLTRANSFERASE (WSD1-LIKE) FAMILY PROTEIN"/>
    <property type="match status" value="1"/>
</dbReference>
<protein>
    <recommendedName>
        <fullName evidence="4 11">Diacylglycerol O-acyltransferase</fullName>
        <ecNumber evidence="4 11">2.3.1.20</ecNumber>
    </recommendedName>
</protein>
<dbReference type="GO" id="GO:0005886">
    <property type="term" value="C:plasma membrane"/>
    <property type="evidence" value="ECO:0007669"/>
    <property type="project" value="TreeGrafter"/>
</dbReference>
<evidence type="ECO:0000256" key="3">
    <source>
        <dbReference type="ARBA" id="ARBA00009587"/>
    </source>
</evidence>
<dbReference type="AlphaFoldDB" id="A0A9X4RFD9"/>
<dbReference type="EC" id="2.3.1.20" evidence="4 11"/>
<feature type="region of interest" description="Disordered" evidence="12">
    <location>
        <begin position="461"/>
        <end position="480"/>
    </location>
</feature>
<keyword evidence="7 11" id="KW-0319">Glycerol metabolism</keyword>
<dbReference type="InterPro" id="IPR014292">
    <property type="entry name" value="Acyl_transf_WS/DGAT"/>
</dbReference>
<name>A0A9X4RFD9_9ACTN</name>
<dbReference type="Pfam" id="PF06974">
    <property type="entry name" value="WS_DGAT_C"/>
    <property type="match status" value="1"/>
</dbReference>
<feature type="domain" description="O-acyltransferase WSD1-like N-terminal" evidence="13">
    <location>
        <begin position="4"/>
        <end position="266"/>
    </location>
</feature>
<evidence type="ECO:0000256" key="11">
    <source>
        <dbReference type="RuleBase" id="RU361241"/>
    </source>
</evidence>
<comment type="pathway">
    <text evidence="2">Lipid metabolism.</text>
</comment>
<dbReference type="InterPro" id="IPR004255">
    <property type="entry name" value="O-acyltransferase_WSD1_N"/>
</dbReference>
<evidence type="ECO:0000256" key="9">
    <source>
        <dbReference type="ARBA" id="ARBA00023315"/>
    </source>
</evidence>
<dbReference type="Gene3D" id="3.30.559.10">
    <property type="entry name" value="Chloramphenicol acetyltransferase-like domain"/>
    <property type="match status" value="1"/>
</dbReference>
<dbReference type="GO" id="GO:0071731">
    <property type="term" value="P:response to nitric oxide"/>
    <property type="evidence" value="ECO:0007669"/>
    <property type="project" value="TreeGrafter"/>
</dbReference>
<dbReference type="PANTHER" id="PTHR31650:SF1">
    <property type="entry name" value="WAX ESTER SYNTHASE_DIACYLGLYCEROL ACYLTRANSFERASE 4-RELATED"/>
    <property type="match status" value="1"/>
</dbReference>
<keyword evidence="6 11" id="KW-0808">Transferase</keyword>
<gene>
    <name evidence="15" type="ORF">NVS88_18795</name>
</gene>
<evidence type="ECO:0000259" key="14">
    <source>
        <dbReference type="Pfam" id="PF06974"/>
    </source>
</evidence>
<keyword evidence="9 11" id="KW-0012">Acyltransferase</keyword>
<evidence type="ECO:0000256" key="1">
    <source>
        <dbReference type="ARBA" id="ARBA00004771"/>
    </source>
</evidence>
<dbReference type="GO" id="GO:0004144">
    <property type="term" value="F:diacylglycerol O-acyltransferase activity"/>
    <property type="evidence" value="ECO:0007669"/>
    <property type="project" value="UniProtKB-EC"/>
</dbReference>
<evidence type="ECO:0000256" key="2">
    <source>
        <dbReference type="ARBA" id="ARBA00005189"/>
    </source>
</evidence>
<keyword evidence="16" id="KW-1185">Reference proteome</keyword>
<organism evidence="15 16">
    <name type="scientific">Speluncibacter jeojiensis</name>
    <dbReference type="NCBI Taxonomy" id="2710754"/>
    <lineage>
        <taxon>Bacteria</taxon>
        <taxon>Bacillati</taxon>
        <taxon>Actinomycetota</taxon>
        <taxon>Actinomycetes</taxon>
        <taxon>Mycobacteriales</taxon>
        <taxon>Speluncibacteraceae</taxon>
        <taxon>Speluncibacter</taxon>
    </lineage>
</organism>
<keyword evidence="5 11" id="KW-0444">Lipid biosynthesis</keyword>
<dbReference type="InterPro" id="IPR009721">
    <property type="entry name" value="O-acyltransferase_WSD1_C"/>
</dbReference>
<dbReference type="RefSeq" id="WP_332520585.1">
    <property type="nucleotide sequence ID" value="NZ_JANRHA010000015.1"/>
</dbReference>
<accession>A0A9X4RFD9</accession>
<evidence type="ECO:0000313" key="15">
    <source>
        <dbReference type="EMBL" id="MDG3016609.1"/>
    </source>
</evidence>
<evidence type="ECO:0000256" key="10">
    <source>
        <dbReference type="ARBA" id="ARBA00048109"/>
    </source>
</evidence>
<dbReference type="Pfam" id="PF03007">
    <property type="entry name" value="WS_DGAT_cat"/>
    <property type="match status" value="1"/>
</dbReference>
<evidence type="ECO:0000313" key="16">
    <source>
        <dbReference type="Proteomes" id="UP001152755"/>
    </source>
</evidence>
<evidence type="ECO:0000256" key="6">
    <source>
        <dbReference type="ARBA" id="ARBA00022679"/>
    </source>
</evidence>
<comment type="caution">
    <text evidence="15">The sequence shown here is derived from an EMBL/GenBank/DDBJ whole genome shotgun (WGS) entry which is preliminary data.</text>
</comment>
<evidence type="ECO:0000256" key="5">
    <source>
        <dbReference type="ARBA" id="ARBA00022516"/>
    </source>
</evidence>
<comment type="catalytic activity">
    <reaction evidence="10 11">
        <text>an acyl-CoA + a 1,2-diacyl-sn-glycerol = a triacyl-sn-glycerol + CoA</text>
        <dbReference type="Rhea" id="RHEA:10868"/>
        <dbReference type="ChEBI" id="CHEBI:17815"/>
        <dbReference type="ChEBI" id="CHEBI:57287"/>
        <dbReference type="ChEBI" id="CHEBI:58342"/>
        <dbReference type="ChEBI" id="CHEBI:64615"/>
        <dbReference type="EC" id="2.3.1.20"/>
    </reaction>
</comment>
<dbReference type="GO" id="GO:0006071">
    <property type="term" value="P:glycerol metabolic process"/>
    <property type="evidence" value="ECO:0007669"/>
    <property type="project" value="UniProtKB-KW"/>
</dbReference>
<evidence type="ECO:0000256" key="4">
    <source>
        <dbReference type="ARBA" id="ARBA00013244"/>
    </source>
</evidence>
<dbReference type="InterPro" id="IPR045034">
    <property type="entry name" value="O-acyltransferase_WSD1-like"/>
</dbReference>
<dbReference type="SUPFAM" id="SSF52777">
    <property type="entry name" value="CoA-dependent acyltransferases"/>
    <property type="match status" value="1"/>
</dbReference>
<dbReference type="EMBL" id="JANRHA010000015">
    <property type="protein sequence ID" value="MDG3016609.1"/>
    <property type="molecule type" value="Genomic_DNA"/>
</dbReference>
<keyword evidence="8 11" id="KW-0443">Lipid metabolism</keyword>
<dbReference type="InterPro" id="IPR023213">
    <property type="entry name" value="CAT-like_dom_sf"/>
</dbReference>
<evidence type="ECO:0000256" key="12">
    <source>
        <dbReference type="SAM" id="MobiDB-lite"/>
    </source>
</evidence>
<dbReference type="GO" id="GO:0019432">
    <property type="term" value="P:triglyceride biosynthetic process"/>
    <property type="evidence" value="ECO:0007669"/>
    <property type="project" value="TreeGrafter"/>
</dbReference>
<sequence>MERLSGLDASFLYLETPAQLLHVCGLIEVDGGTIDGGYTFAKLKKELAQRVRAMPGFRRKLQDSFLNLDHPVWVEDKHFDIDQHLHRIAVPAPGGPDEVAELCAHIAGQPLDRTRPLWEMWVIEGLGNGHIAVMSKMHHATVDGVSGANMMSQLCTLTPAAPPADEADLARNAGDAGTLGLAVDGMLSFAARPLKLLQMLPGTAAVLPKWISRSRHGRAMPAPFTAPRTSFNGTITGHREIAYTQVPLDDVKEVKNAFGCKLNDVVLAMCSGALRKYLDERNELPDTSLVAMVPVSVHGKSKRPGTNQVTGMFTTLRTDVDDPARRLAEISAHNLVAKEHKDALPAGLLQDAAQFAGPALFGAAMRAYASLRLAEHHPVIHNLVISNVPGPPVPLYFVGARIEAMYPLGPVFHGAGLNITVFSLDGELNIGLIGCRELTSTLWPLAQAMRDSLADLLSAARAGSDQSGTAPRRTPPAAQE</sequence>
<comment type="pathway">
    <text evidence="1 11">Glycerolipid metabolism; triacylglycerol biosynthesis.</text>
</comment>
<dbReference type="GO" id="GO:0001666">
    <property type="term" value="P:response to hypoxia"/>
    <property type="evidence" value="ECO:0007669"/>
    <property type="project" value="TreeGrafter"/>
</dbReference>
<dbReference type="Proteomes" id="UP001152755">
    <property type="component" value="Unassembled WGS sequence"/>
</dbReference>
<comment type="similarity">
    <text evidence="3 11">Belongs to the long-chain O-acyltransferase family.</text>
</comment>
<dbReference type="NCBIfam" id="TIGR02946">
    <property type="entry name" value="acyl_WS_DGAT"/>
    <property type="match status" value="1"/>
</dbReference>
<reference evidence="15" key="1">
    <citation type="submission" date="2022-08" db="EMBL/GenBank/DDBJ databases">
        <title>Genome analysis of Corynebacteriales strain.</title>
        <authorList>
            <person name="Lee S.D."/>
        </authorList>
    </citation>
    <scope>NUCLEOTIDE SEQUENCE</scope>
    <source>
        <strain evidence="15">D3-21</strain>
    </source>
</reference>
<feature type="domain" description="O-acyltransferase WSD1 C-terminal" evidence="14">
    <location>
        <begin position="307"/>
        <end position="456"/>
    </location>
</feature>
<proteinExistence type="inferred from homology"/>
<evidence type="ECO:0000256" key="7">
    <source>
        <dbReference type="ARBA" id="ARBA00022798"/>
    </source>
</evidence>
<dbReference type="GO" id="GO:0051701">
    <property type="term" value="P:biological process involved in interaction with host"/>
    <property type="evidence" value="ECO:0007669"/>
    <property type="project" value="TreeGrafter"/>
</dbReference>